<dbReference type="STRING" id="286727.SAMN02982917_1779"/>
<reference evidence="5 6" key="1">
    <citation type="submission" date="2017-04" db="EMBL/GenBank/DDBJ databases">
        <authorList>
            <person name="Afonso C.L."/>
            <person name="Miller P.J."/>
            <person name="Scott M.A."/>
            <person name="Spackman E."/>
            <person name="Goraichik I."/>
            <person name="Dimitrov K.M."/>
            <person name="Suarez D.L."/>
            <person name="Swayne D.E."/>
        </authorList>
    </citation>
    <scope>NUCLEOTIDE SEQUENCE [LARGE SCALE GENOMIC DNA]</scope>
    <source>
        <strain evidence="5 6">A2P</strain>
    </source>
</reference>
<evidence type="ECO:0000259" key="4">
    <source>
        <dbReference type="PROSITE" id="PS50943"/>
    </source>
</evidence>
<dbReference type="SMART" id="SM00530">
    <property type="entry name" value="HTH_XRE"/>
    <property type="match status" value="1"/>
</dbReference>
<evidence type="ECO:0000256" key="1">
    <source>
        <dbReference type="ARBA" id="ARBA00023015"/>
    </source>
</evidence>
<evidence type="ECO:0000256" key="2">
    <source>
        <dbReference type="ARBA" id="ARBA00023125"/>
    </source>
</evidence>
<dbReference type="OrthoDB" id="2986852at2"/>
<dbReference type="GO" id="GO:0003700">
    <property type="term" value="F:DNA-binding transcription factor activity"/>
    <property type="evidence" value="ECO:0007669"/>
    <property type="project" value="TreeGrafter"/>
</dbReference>
<proteinExistence type="predicted"/>
<dbReference type="PANTHER" id="PTHR46797:SF23">
    <property type="entry name" value="HTH-TYPE TRANSCRIPTIONAL REGULATOR SUTR"/>
    <property type="match status" value="1"/>
</dbReference>
<sequence>MEDLPDILAANIRRLRRERGFSQEELAHRSGIDRSYLGQIERAEHKATVVTLGKVAKALAVLPGDLLTLPSGHPYLSELAAIPRPDDDIKP</sequence>
<dbReference type="Pfam" id="PF01381">
    <property type="entry name" value="HTH_3"/>
    <property type="match status" value="1"/>
</dbReference>
<dbReference type="SUPFAM" id="SSF47413">
    <property type="entry name" value="lambda repressor-like DNA-binding domains"/>
    <property type="match status" value="1"/>
</dbReference>
<dbReference type="InterPro" id="IPR010982">
    <property type="entry name" value="Lambda_DNA-bd_dom_sf"/>
</dbReference>
<name>A0A1X7EK38_9PROT</name>
<evidence type="ECO:0000256" key="3">
    <source>
        <dbReference type="ARBA" id="ARBA00023163"/>
    </source>
</evidence>
<dbReference type="GO" id="GO:0003677">
    <property type="term" value="F:DNA binding"/>
    <property type="evidence" value="ECO:0007669"/>
    <property type="project" value="UniProtKB-KW"/>
</dbReference>
<dbReference type="PROSITE" id="PS50943">
    <property type="entry name" value="HTH_CROC1"/>
    <property type="match status" value="1"/>
</dbReference>
<dbReference type="Proteomes" id="UP000192936">
    <property type="component" value="Unassembled WGS sequence"/>
</dbReference>
<dbReference type="PANTHER" id="PTHR46797">
    <property type="entry name" value="HTH-TYPE TRANSCRIPTIONAL REGULATOR"/>
    <property type="match status" value="1"/>
</dbReference>
<dbReference type="GO" id="GO:0005829">
    <property type="term" value="C:cytosol"/>
    <property type="evidence" value="ECO:0007669"/>
    <property type="project" value="TreeGrafter"/>
</dbReference>
<dbReference type="InterPro" id="IPR001387">
    <property type="entry name" value="Cro/C1-type_HTH"/>
</dbReference>
<evidence type="ECO:0000313" key="6">
    <source>
        <dbReference type="Proteomes" id="UP000192936"/>
    </source>
</evidence>
<dbReference type="Gene3D" id="1.10.260.40">
    <property type="entry name" value="lambda repressor-like DNA-binding domains"/>
    <property type="match status" value="1"/>
</dbReference>
<dbReference type="InterPro" id="IPR050807">
    <property type="entry name" value="TransReg_Diox_bact_type"/>
</dbReference>
<keyword evidence="2" id="KW-0238">DNA-binding</keyword>
<keyword evidence="1" id="KW-0805">Transcription regulation</keyword>
<keyword evidence="3" id="KW-0804">Transcription</keyword>
<gene>
    <name evidence="5" type="ORF">SAMN02982917_1779</name>
</gene>
<dbReference type="AlphaFoldDB" id="A0A1X7EK38"/>
<dbReference type="EMBL" id="FXAK01000002">
    <property type="protein sequence ID" value="SMF35259.1"/>
    <property type="molecule type" value="Genomic_DNA"/>
</dbReference>
<evidence type="ECO:0000313" key="5">
    <source>
        <dbReference type="EMBL" id="SMF35259.1"/>
    </source>
</evidence>
<dbReference type="CDD" id="cd00093">
    <property type="entry name" value="HTH_XRE"/>
    <property type="match status" value="1"/>
</dbReference>
<organism evidence="5 6">
    <name type="scientific">Azospirillum oryzae</name>
    <dbReference type="NCBI Taxonomy" id="286727"/>
    <lineage>
        <taxon>Bacteria</taxon>
        <taxon>Pseudomonadati</taxon>
        <taxon>Pseudomonadota</taxon>
        <taxon>Alphaproteobacteria</taxon>
        <taxon>Rhodospirillales</taxon>
        <taxon>Azospirillaceae</taxon>
        <taxon>Azospirillum</taxon>
    </lineage>
</organism>
<feature type="domain" description="HTH cro/C1-type" evidence="4">
    <location>
        <begin position="12"/>
        <end position="66"/>
    </location>
</feature>
<protein>
    <submittedName>
        <fullName evidence="5">Helix-turn-helix</fullName>
    </submittedName>
</protein>
<dbReference type="RefSeq" id="WP_085084301.1">
    <property type="nucleotide sequence ID" value="NZ_FXAK01000002.1"/>
</dbReference>
<accession>A0A1X7EK38</accession>